<dbReference type="InterPro" id="IPR001965">
    <property type="entry name" value="Znf_PHD"/>
</dbReference>
<dbReference type="GO" id="GO:0008270">
    <property type="term" value="F:zinc ion binding"/>
    <property type="evidence" value="ECO:0007669"/>
    <property type="project" value="UniProtKB-KW"/>
</dbReference>
<evidence type="ECO:0000256" key="11">
    <source>
        <dbReference type="ARBA" id="ARBA00022964"/>
    </source>
</evidence>
<evidence type="ECO:0000256" key="13">
    <source>
        <dbReference type="ARBA" id="ARBA00023004"/>
    </source>
</evidence>
<evidence type="ECO:0000256" key="4">
    <source>
        <dbReference type="ARBA" id="ARBA00008037"/>
    </source>
</evidence>
<keyword evidence="10" id="KW-0156">Chromatin regulator</keyword>
<comment type="function">
    <text evidence="2">Histone demethylase that specifically demethylates 'Lys-36' of histone H3, thereby playing a central role in histone code.</text>
</comment>
<dbReference type="EC" id="1.14.11.27" evidence="5"/>
<proteinExistence type="inferred from homology"/>
<dbReference type="EMBL" id="WTXG01000011">
    <property type="protein sequence ID" value="KAI0302356.1"/>
    <property type="molecule type" value="Genomic_DNA"/>
</dbReference>
<evidence type="ECO:0000256" key="8">
    <source>
        <dbReference type="ARBA" id="ARBA00022771"/>
    </source>
</evidence>
<dbReference type="GO" id="GO:0005634">
    <property type="term" value="C:nucleus"/>
    <property type="evidence" value="ECO:0007669"/>
    <property type="project" value="UniProtKB-SubCell"/>
</dbReference>
<dbReference type="Pfam" id="PF02373">
    <property type="entry name" value="JmjC"/>
    <property type="match status" value="1"/>
</dbReference>
<dbReference type="InterPro" id="IPR013083">
    <property type="entry name" value="Znf_RING/FYVE/PHD"/>
</dbReference>
<evidence type="ECO:0000256" key="7">
    <source>
        <dbReference type="ARBA" id="ARBA00022723"/>
    </source>
</evidence>
<dbReference type="SUPFAM" id="SSF57903">
    <property type="entry name" value="FYVE/PHD zinc finger"/>
    <property type="match status" value="1"/>
</dbReference>
<comment type="similarity">
    <text evidence="4">Belongs to the JHDM1 histone demethylase family.</text>
</comment>
<evidence type="ECO:0000256" key="5">
    <source>
        <dbReference type="ARBA" id="ARBA00013246"/>
    </source>
</evidence>
<dbReference type="SMART" id="SM00249">
    <property type="entry name" value="PHD"/>
    <property type="match status" value="1"/>
</dbReference>
<dbReference type="InterPro" id="IPR019787">
    <property type="entry name" value="Znf_PHD-finger"/>
</dbReference>
<comment type="caution">
    <text evidence="23">The sequence shown here is derived from an EMBL/GenBank/DDBJ whole genome shotgun (WGS) entry which is preliminary data.</text>
</comment>
<dbReference type="InterPro" id="IPR003347">
    <property type="entry name" value="JmjC_dom"/>
</dbReference>
<sequence>MTRATRSTTRTPASRSLGSDGPLSGPPDAEPGIVSAQEDLCPACSVSLTRDMRSSKDEDSESWVRCDSCKTWYHWRCVGENGQLEVIDKWFCDPCRAADDRRTITLKLPTRKSARNRPVRDYVNLHSGADSPDPRRWSQLLESKVFSNDSFKRMKGSELNQECLTVSEIATTLGHETPLEVIVGKLYSTEPSSREKIRNVISLEISGTKLGERVLPPRLVRHIDWVEKFWPIIEGVQLYCLMGVAGAWTDWHIDFAGSSVYYHILRGSKTFLFIRPTATNLALYERWSGSEIQSHTWLGDMVDEVTRVDLSEGNTMIIPTGWIHAVYTPQDALVFGGNFLHSYNAKLQLKVHEIEIATHVPKKFRFPLFSRSVLRLCWYVGEKYQRDLRAKEDFSPRVLESVEALSEFLVAEVRAMERGPESVRRDFRDQVPIDKVKDAPAIARELRWRVRLAEGYASDGERGNAKEEFIRKDIKRKRKRTTDFPSSYLATSSDPRFRNYRPKVWEALEEEHDEGTHHIVMESVQDIGSLLKSWTDWKEEPAGSASEEGKKVKVEVGRRRQVIVKTRKTDHGFERQRVERVAEMWIWDDEDENEDEERV</sequence>
<keyword evidence="24" id="KW-1185">Reference proteome</keyword>
<feature type="domain" description="PHD-type" evidence="21">
    <location>
        <begin position="38"/>
        <end position="98"/>
    </location>
</feature>
<evidence type="ECO:0000256" key="1">
    <source>
        <dbReference type="ARBA" id="ARBA00001954"/>
    </source>
</evidence>
<dbReference type="Proteomes" id="UP001203297">
    <property type="component" value="Unassembled WGS sequence"/>
</dbReference>
<keyword evidence="14" id="KW-0805">Transcription regulation</keyword>
<dbReference type="GO" id="GO:0140680">
    <property type="term" value="F:histone H3K36me/H3K36me2 demethylase activity"/>
    <property type="evidence" value="ECO:0007669"/>
    <property type="project" value="UniProtKB-EC"/>
</dbReference>
<evidence type="ECO:0000256" key="9">
    <source>
        <dbReference type="ARBA" id="ARBA00022833"/>
    </source>
</evidence>
<dbReference type="PROSITE" id="PS51184">
    <property type="entry name" value="JMJC"/>
    <property type="match status" value="1"/>
</dbReference>
<evidence type="ECO:0000256" key="6">
    <source>
        <dbReference type="ARBA" id="ARBA00015153"/>
    </source>
</evidence>
<dbReference type="PROSITE" id="PS50016">
    <property type="entry name" value="ZF_PHD_2"/>
    <property type="match status" value="1"/>
</dbReference>
<evidence type="ECO:0000256" key="16">
    <source>
        <dbReference type="ARBA" id="ARBA00023242"/>
    </source>
</evidence>
<evidence type="ECO:0000313" key="23">
    <source>
        <dbReference type="EMBL" id="KAI0302356.1"/>
    </source>
</evidence>
<dbReference type="Gene3D" id="3.30.40.10">
    <property type="entry name" value="Zinc/RING finger domain, C3HC4 (zinc finger)"/>
    <property type="match status" value="1"/>
</dbReference>
<dbReference type="Pfam" id="PF00628">
    <property type="entry name" value="PHD"/>
    <property type="match status" value="1"/>
</dbReference>
<dbReference type="SMART" id="SM00558">
    <property type="entry name" value="JmjC"/>
    <property type="match status" value="1"/>
</dbReference>
<dbReference type="InterPro" id="IPR011011">
    <property type="entry name" value="Znf_FYVE_PHD"/>
</dbReference>
<accession>A0AAD4M7H6</accession>
<comment type="cofactor">
    <cofactor evidence="1">
        <name>Fe(2+)</name>
        <dbReference type="ChEBI" id="CHEBI:29033"/>
    </cofactor>
</comment>
<evidence type="ECO:0000256" key="14">
    <source>
        <dbReference type="ARBA" id="ARBA00023015"/>
    </source>
</evidence>
<evidence type="ECO:0000256" key="18">
    <source>
        <dbReference type="ARBA" id="ARBA00047915"/>
    </source>
</evidence>
<comment type="catalytic activity">
    <reaction evidence="18">
        <text>N(6),N(6)-dimethyl-L-lysyl(36)-[histone H3] + 2 2-oxoglutarate + 2 O2 = L-lysyl(36)-[histone H3] + 2 formaldehyde + 2 succinate + 2 CO2</text>
        <dbReference type="Rhea" id="RHEA:42032"/>
        <dbReference type="Rhea" id="RHEA-COMP:9785"/>
        <dbReference type="Rhea" id="RHEA-COMP:9787"/>
        <dbReference type="ChEBI" id="CHEBI:15379"/>
        <dbReference type="ChEBI" id="CHEBI:16526"/>
        <dbReference type="ChEBI" id="CHEBI:16810"/>
        <dbReference type="ChEBI" id="CHEBI:16842"/>
        <dbReference type="ChEBI" id="CHEBI:29969"/>
        <dbReference type="ChEBI" id="CHEBI:30031"/>
        <dbReference type="ChEBI" id="CHEBI:61976"/>
        <dbReference type="EC" id="1.14.11.27"/>
    </reaction>
</comment>
<feature type="region of interest" description="Disordered" evidence="20">
    <location>
        <begin position="1"/>
        <end position="34"/>
    </location>
</feature>
<organism evidence="23 24">
    <name type="scientific">Multifurca ochricompacta</name>
    <dbReference type="NCBI Taxonomy" id="376703"/>
    <lineage>
        <taxon>Eukaryota</taxon>
        <taxon>Fungi</taxon>
        <taxon>Dikarya</taxon>
        <taxon>Basidiomycota</taxon>
        <taxon>Agaricomycotina</taxon>
        <taxon>Agaricomycetes</taxon>
        <taxon>Russulales</taxon>
        <taxon>Russulaceae</taxon>
        <taxon>Multifurca</taxon>
    </lineage>
</organism>
<evidence type="ECO:0000256" key="12">
    <source>
        <dbReference type="ARBA" id="ARBA00023002"/>
    </source>
</evidence>
<keyword evidence="13" id="KW-0408">Iron</keyword>
<dbReference type="AlphaFoldDB" id="A0AAD4M7H6"/>
<feature type="compositionally biased region" description="Low complexity" evidence="20">
    <location>
        <begin position="1"/>
        <end position="16"/>
    </location>
</feature>
<dbReference type="Gene3D" id="2.60.120.650">
    <property type="entry name" value="Cupin"/>
    <property type="match status" value="1"/>
</dbReference>
<evidence type="ECO:0000256" key="17">
    <source>
        <dbReference type="ARBA" id="ARBA00031083"/>
    </source>
</evidence>
<dbReference type="CDD" id="cd15517">
    <property type="entry name" value="PHD_TCF19_like"/>
    <property type="match status" value="1"/>
</dbReference>
<evidence type="ECO:0000259" key="21">
    <source>
        <dbReference type="PROSITE" id="PS50016"/>
    </source>
</evidence>
<evidence type="ECO:0000256" key="3">
    <source>
        <dbReference type="ARBA" id="ARBA00004123"/>
    </source>
</evidence>
<reference evidence="23" key="1">
    <citation type="journal article" date="2022" name="New Phytol.">
        <title>Evolutionary transition to the ectomycorrhizal habit in the genomes of a hyperdiverse lineage of mushroom-forming fungi.</title>
        <authorList>
            <person name="Looney B."/>
            <person name="Miyauchi S."/>
            <person name="Morin E."/>
            <person name="Drula E."/>
            <person name="Courty P.E."/>
            <person name="Kohler A."/>
            <person name="Kuo A."/>
            <person name="LaButti K."/>
            <person name="Pangilinan J."/>
            <person name="Lipzen A."/>
            <person name="Riley R."/>
            <person name="Andreopoulos W."/>
            <person name="He G."/>
            <person name="Johnson J."/>
            <person name="Nolan M."/>
            <person name="Tritt A."/>
            <person name="Barry K.W."/>
            <person name="Grigoriev I.V."/>
            <person name="Nagy L.G."/>
            <person name="Hibbett D."/>
            <person name="Henrissat B."/>
            <person name="Matheny P.B."/>
            <person name="Labbe J."/>
            <person name="Martin F.M."/>
        </authorList>
    </citation>
    <scope>NUCLEOTIDE SEQUENCE</scope>
    <source>
        <strain evidence="23">BPL690</strain>
    </source>
</reference>
<dbReference type="PROSITE" id="PS01359">
    <property type="entry name" value="ZF_PHD_1"/>
    <property type="match status" value="1"/>
</dbReference>
<evidence type="ECO:0000259" key="22">
    <source>
        <dbReference type="PROSITE" id="PS51184"/>
    </source>
</evidence>
<keyword evidence="11" id="KW-0223">Dioxygenase</keyword>
<keyword evidence="8 19" id="KW-0863">Zinc-finger</keyword>
<keyword evidence="12" id="KW-0560">Oxidoreductase</keyword>
<keyword evidence="7" id="KW-0479">Metal-binding</keyword>
<dbReference type="SUPFAM" id="SSF51197">
    <property type="entry name" value="Clavaminate synthase-like"/>
    <property type="match status" value="1"/>
</dbReference>
<evidence type="ECO:0000256" key="15">
    <source>
        <dbReference type="ARBA" id="ARBA00023163"/>
    </source>
</evidence>
<keyword evidence="16" id="KW-0539">Nucleus</keyword>
<protein>
    <recommendedName>
        <fullName evidence="6">JmjC domain-containing histone demethylation protein 1</fullName>
        <ecNumber evidence="5">1.14.11.27</ecNumber>
    </recommendedName>
    <alternativeName>
        <fullName evidence="17">[Histone-H3]-lysine-36 demethylase 1</fullName>
    </alternativeName>
</protein>
<dbReference type="InterPro" id="IPR050690">
    <property type="entry name" value="JHDM1_Histone_Demethylase"/>
</dbReference>
<dbReference type="Pfam" id="PF17811">
    <property type="entry name" value="JHD"/>
    <property type="match status" value="1"/>
</dbReference>
<dbReference type="InterPro" id="IPR019786">
    <property type="entry name" value="Zinc_finger_PHD-type_CS"/>
</dbReference>
<name>A0AAD4M7H6_9AGAM</name>
<evidence type="ECO:0000256" key="20">
    <source>
        <dbReference type="SAM" id="MobiDB-lite"/>
    </source>
</evidence>
<gene>
    <name evidence="23" type="ORF">B0F90DRAFT_1714157</name>
</gene>
<comment type="subcellular location">
    <subcellularLocation>
        <location evidence="3">Nucleus</location>
    </subcellularLocation>
</comment>
<feature type="domain" description="JmjC" evidence="22">
    <location>
        <begin position="205"/>
        <end position="356"/>
    </location>
</feature>
<dbReference type="InterPro" id="IPR041070">
    <property type="entry name" value="JHD"/>
</dbReference>
<keyword evidence="9" id="KW-0862">Zinc</keyword>
<evidence type="ECO:0000313" key="24">
    <source>
        <dbReference type="Proteomes" id="UP001203297"/>
    </source>
</evidence>
<keyword evidence="15" id="KW-0804">Transcription</keyword>
<evidence type="ECO:0000256" key="10">
    <source>
        <dbReference type="ARBA" id="ARBA00022853"/>
    </source>
</evidence>
<evidence type="ECO:0000256" key="19">
    <source>
        <dbReference type="PROSITE-ProRule" id="PRU00146"/>
    </source>
</evidence>
<dbReference type="PANTHER" id="PTHR23123">
    <property type="entry name" value="PHD/F-BOX CONTAINING PROTEIN"/>
    <property type="match status" value="1"/>
</dbReference>
<evidence type="ECO:0000256" key="2">
    <source>
        <dbReference type="ARBA" id="ARBA00003909"/>
    </source>
</evidence>